<dbReference type="AlphaFoldDB" id="A0A091CP92"/>
<dbReference type="Proteomes" id="UP000028990">
    <property type="component" value="Unassembled WGS sequence"/>
</dbReference>
<gene>
    <name evidence="1" type="ORF">H920_19567</name>
</gene>
<evidence type="ECO:0000313" key="2">
    <source>
        <dbReference type="Proteomes" id="UP000028990"/>
    </source>
</evidence>
<dbReference type="EMBL" id="KN125205">
    <property type="protein sequence ID" value="KFO19005.1"/>
    <property type="molecule type" value="Genomic_DNA"/>
</dbReference>
<sequence>MDIVAMDAENQKAFEEQELQEQHEVNTSLKQTQGELSTYEAGMKSELKLNNVVANQLMEELDKLTRFTHRTGRMQKIRRLLKSKNSRNSMK</sequence>
<keyword evidence="2" id="KW-1185">Reference proteome</keyword>
<organism evidence="1 2">
    <name type="scientific">Fukomys damarensis</name>
    <name type="common">Damaraland mole rat</name>
    <name type="synonym">Cryptomys damarensis</name>
    <dbReference type="NCBI Taxonomy" id="885580"/>
    <lineage>
        <taxon>Eukaryota</taxon>
        <taxon>Metazoa</taxon>
        <taxon>Chordata</taxon>
        <taxon>Craniata</taxon>
        <taxon>Vertebrata</taxon>
        <taxon>Euteleostomi</taxon>
        <taxon>Mammalia</taxon>
        <taxon>Eutheria</taxon>
        <taxon>Euarchontoglires</taxon>
        <taxon>Glires</taxon>
        <taxon>Rodentia</taxon>
        <taxon>Hystricomorpha</taxon>
        <taxon>Bathyergidae</taxon>
        <taxon>Fukomys</taxon>
    </lineage>
</organism>
<evidence type="ECO:0000313" key="1">
    <source>
        <dbReference type="EMBL" id="KFO19005.1"/>
    </source>
</evidence>
<accession>A0A091CP92</accession>
<name>A0A091CP92_FUKDA</name>
<reference evidence="1 2" key="1">
    <citation type="submission" date="2013-11" db="EMBL/GenBank/DDBJ databases">
        <title>The Damaraland mole rat (Fukomys damarensis) genome and evolution of African mole rats.</title>
        <authorList>
            <person name="Gladyshev V.N."/>
            <person name="Fang X."/>
        </authorList>
    </citation>
    <scope>NUCLEOTIDE SEQUENCE [LARGE SCALE GENOMIC DNA]</scope>
    <source>
        <tissue evidence="1">Liver</tissue>
    </source>
</reference>
<protein>
    <submittedName>
        <fullName evidence="1">Centriolin</fullName>
    </submittedName>
</protein>
<proteinExistence type="predicted"/>